<accession>A0A9X1YPT0</accession>
<evidence type="ECO:0000313" key="2">
    <source>
        <dbReference type="EMBL" id="MCK9688477.1"/>
    </source>
</evidence>
<keyword evidence="3" id="KW-1185">Reference proteome</keyword>
<dbReference type="Proteomes" id="UP001139353">
    <property type="component" value="Unassembled WGS sequence"/>
</dbReference>
<name>A0A9X1YPT0_9BURK</name>
<dbReference type="AlphaFoldDB" id="A0A9X1YPT0"/>
<proteinExistence type="predicted"/>
<evidence type="ECO:0000313" key="3">
    <source>
        <dbReference type="Proteomes" id="UP001139353"/>
    </source>
</evidence>
<gene>
    <name evidence="2" type="ORF">LPC04_22440</name>
</gene>
<protein>
    <submittedName>
        <fullName evidence="2">Uncharacterized protein</fullName>
    </submittedName>
</protein>
<sequence>MTKKRTRASQRRQAQASTTWTAAEVGLDPQRYDAMLRSVFDHPVPREQHLEWCWDADHLPFEASSLEWTRFQAVLFGNAGSHLAAFDDEQVGMGLGYLMDNGRSDVPYAAIDPSVPIDEAMRMMRAMPGLWRDCFGPRLANVRARIGSGAGGRLGTTCYMWFDVWPTFYLARELPEWRDAMSALLLELLGMPWRAVQVSALHGIGHSLRHLDGQKAMAVAIDALLSGLDPSDDELRAYALAARLGLVQ</sequence>
<comment type="caution">
    <text evidence="2">The sequence shown here is derived from an EMBL/GenBank/DDBJ whole genome shotgun (WGS) entry which is preliminary data.</text>
</comment>
<dbReference type="RefSeq" id="WP_275684514.1">
    <property type="nucleotide sequence ID" value="NZ_JAJLJH010000008.1"/>
</dbReference>
<evidence type="ECO:0000256" key="1">
    <source>
        <dbReference type="SAM" id="MobiDB-lite"/>
    </source>
</evidence>
<dbReference type="EMBL" id="JAJLJH010000008">
    <property type="protein sequence ID" value="MCK9688477.1"/>
    <property type="molecule type" value="Genomic_DNA"/>
</dbReference>
<organism evidence="2 3">
    <name type="scientific">Scleromatobacter humisilvae</name>
    <dbReference type="NCBI Taxonomy" id="2897159"/>
    <lineage>
        <taxon>Bacteria</taxon>
        <taxon>Pseudomonadati</taxon>
        <taxon>Pseudomonadota</taxon>
        <taxon>Betaproteobacteria</taxon>
        <taxon>Burkholderiales</taxon>
        <taxon>Sphaerotilaceae</taxon>
        <taxon>Scleromatobacter</taxon>
    </lineage>
</organism>
<feature type="region of interest" description="Disordered" evidence="1">
    <location>
        <begin position="1"/>
        <end position="20"/>
    </location>
</feature>
<feature type="compositionally biased region" description="Basic residues" evidence="1">
    <location>
        <begin position="1"/>
        <end position="10"/>
    </location>
</feature>
<reference evidence="2" key="1">
    <citation type="submission" date="2021-11" db="EMBL/GenBank/DDBJ databases">
        <title>BS-T2-15 a new species belonging to the Comamonadaceae family isolated from the soil of a French oak forest.</title>
        <authorList>
            <person name="Mieszkin S."/>
            <person name="Alain K."/>
        </authorList>
    </citation>
    <scope>NUCLEOTIDE SEQUENCE</scope>
    <source>
        <strain evidence="2">BS-T2-15</strain>
    </source>
</reference>